<gene>
    <name evidence="2" type="ORF">CTZ28_31585</name>
</gene>
<comment type="caution">
    <text evidence="2">The sequence shown here is derived from an EMBL/GenBank/DDBJ whole genome shotgun (WGS) entry which is preliminary data.</text>
</comment>
<dbReference type="AlphaFoldDB" id="A0A3M0HYK7"/>
<evidence type="ECO:0000313" key="2">
    <source>
        <dbReference type="EMBL" id="RMB82137.1"/>
    </source>
</evidence>
<accession>A0A3M0HYK7</accession>
<dbReference type="EMBL" id="PENI01000025">
    <property type="protein sequence ID" value="RMB82137.1"/>
    <property type="molecule type" value="Genomic_DNA"/>
</dbReference>
<dbReference type="RefSeq" id="WP_121893190.1">
    <property type="nucleotide sequence ID" value="NZ_PENI01000025.1"/>
</dbReference>
<name>A0A3M0HYK7_9ACTN</name>
<dbReference type="SUPFAM" id="SSF54427">
    <property type="entry name" value="NTF2-like"/>
    <property type="match status" value="1"/>
</dbReference>
<dbReference type="OrthoDB" id="182039at2"/>
<sequence length="534" mass="54919">MVTTDHQDCAVIAPTGAPPGLLEEFWRYDRALLADDRATLDELFPPGPHTPHEDGRGLLAGHEATAGAGAARDRVRRVVELHIRPLGADTALLMAHTRDGDTHGLRTQVWQRGAAGRWLIAAAHVTVPTSPSPTVAPATTVPFDRTVWRAVGDPLVAARSSGPLHGLGIAVKDMFAVAGQPIGAGVAAWLAEQRPQTETAPALAELLQAGAHVVGIARTDEFAYSMTGANTHYGTPPNPAAPDRVSGGSTSGPASAVALAQAAVGLGTDTAGSIRIPASYQGLVGLRSTHGMIDREGVLPLARSFDAVGWVTRDVATSLAIARVLLGAPDGAGAPADRTLRLPTVEAMAAPEVVEAFSATVGRAAAAGLLPPVHIVDLPHEQLERWSTAFRTVQGWEAWQAHGSWLSTHPDALGPEVADRFAQASRVTEDEAAQALAVAAEAAGRLTEWLSGAVLAIPTAPGPAPSRTAPAQQIEAVRAATFRMTCLAGLAGAPAVSLPLLRSADGLPVGLCLVGAPGSDLDLLTLAAALEPTA</sequence>
<organism evidence="2 3">
    <name type="scientific">Streptomyces shenzhenensis</name>
    <dbReference type="NCBI Taxonomy" id="943815"/>
    <lineage>
        <taxon>Bacteria</taxon>
        <taxon>Bacillati</taxon>
        <taxon>Actinomycetota</taxon>
        <taxon>Actinomycetes</taxon>
        <taxon>Kitasatosporales</taxon>
        <taxon>Streptomycetaceae</taxon>
        <taxon>Streptomyces</taxon>
    </lineage>
</organism>
<dbReference type="PANTHER" id="PTHR46310">
    <property type="entry name" value="AMIDASE 1"/>
    <property type="match status" value="1"/>
</dbReference>
<keyword evidence="3" id="KW-1185">Reference proteome</keyword>
<dbReference type="Pfam" id="PF11533">
    <property type="entry name" value="AtzH-like"/>
    <property type="match status" value="1"/>
</dbReference>
<dbReference type="NCBIfam" id="NF006169">
    <property type="entry name" value="PRK08310.1"/>
    <property type="match status" value="1"/>
</dbReference>
<dbReference type="InterPro" id="IPR024507">
    <property type="entry name" value="AtzH-like"/>
</dbReference>
<dbReference type="PANTHER" id="PTHR46310:SF7">
    <property type="entry name" value="AMIDASE 1"/>
    <property type="match status" value="1"/>
</dbReference>
<proteinExistence type="predicted"/>
<dbReference type="SUPFAM" id="SSF75304">
    <property type="entry name" value="Amidase signature (AS) enzymes"/>
    <property type="match status" value="1"/>
</dbReference>
<dbReference type="Gene3D" id="3.90.1300.10">
    <property type="entry name" value="Amidase signature (AS) domain"/>
    <property type="match status" value="1"/>
</dbReference>
<evidence type="ECO:0000313" key="3">
    <source>
        <dbReference type="Proteomes" id="UP000270471"/>
    </source>
</evidence>
<reference evidence="2 3" key="1">
    <citation type="submission" date="2017-11" db="EMBL/GenBank/DDBJ databases">
        <title>Draft genome of actinobacteria isolated from guarana (Paullinia cupana (Mart.) Ducke.</title>
        <authorList>
            <person name="Siqueira K.A."/>
            <person name="Liotti R.G."/>
            <person name="Mendes T.A.O."/>
            <person name="Soares M.A."/>
        </authorList>
    </citation>
    <scope>NUCLEOTIDE SEQUENCE [LARGE SCALE GENOMIC DNA]</scope>
    <source>
        <strain evidence="2 3">193</strain>
    </source>
</reference>
<dbReference type="Gene3D" id="3.10.450.50">
    <property type="match status" value="1"/>
</dbReference>
<evidence type="ECO:0000259" key="1">
    <source>
        <dbReference type="Pfam" id="PF01425"/>
    </source>
</evidence>
<protein>
    <submittedName>
        <fullName evidence="2">DUF4440 domain-containing protein</fullName>
    </submittedName>
</protein>
<dbReference type="Proteomes" id="UP000270471">
    <property type="component" value="Unassembled WGS sequence"/>
</dbReference>
<feature type="domain" description="Amidase" evidence="1">
    <location>
        <begin position="409"/>
        <end position="524"/>
    </location>
</feature>
<dbReference type="InterPro" id="IPR032710">
    <property type="entry name" value="NTF2-like_dom_sf"/>
</dbReference>
<dbReference type="InterPro" id="IPR036928">
    <property type="entry name" value="AS_sf"/>
</dbReference>
<dbReference type="InterPro" id="IPR023631">
    <property type="entry name" value="Amidase_dom"/>
</dbReference>
<feature type="domain" description="Amidase" evidence="1">
    <location>
        <begin position="158"/>
        <end position="327"/>
    </location>
</feature>
<dbReference type="Pfam" id="PF01425">
    <property type="entry name" value="Amidase"/>
    <property type="match status" value="2"/>
</dbReference>